<dbReference type="AlphaFoldDB" id="A0A8J3ZPI0"/>
<evidence type="ECO:0000313" key="2">
    <source>
        <dbReference type="Proteomes" id="UP000635606"/>
    </source>
</evidence>
<dbReference type="EMBL" id="BOPH01000020">
    <property type="protein sequence ID" value="GIJ66618.1"/>
    <property type="molecule type" value="Genomic_DNA"/>
</dbReference>
<dbReference type="SUPFAM" id="SSF53474">
    <property type="entry name" value="alpha/beta-Hydrolases"/>
    <property type="match status" value="1"/>
</dbReference>
<comment type="caution">
    <text evidence="1">The sequence shown here is derived from an EMBL/GenBank/DDBJ whole genome shotgun (WGS) entry which is preliminary data.</text>
</comment>
<proteinExistence type="predicted"/>
<gene>
    <name evidence="1" type="ORF">Voc01_015350</name>
</gene>
<accession>A0A8J3ZPI0</accession>
<sequence>MRITSSLPDNGVLFTVDDVPGALWTPAGGTGPLVLVGHGGGQHRTAPGMAARVRRFTEAGFAVAVVDAPNHGDRPKDPELSRLAESIPARVAAGESRSALVAELHGLASRRSVPEWRAVLDALHAHLGPVPVGYWGVSMGCGLGVPFVAAEPRVRAAVLGLAPLHSGGGAAAGVTVPVRFLVQWHDELVPREESLALFDALGSTDKTLHANVGGHGEVPVAEVTSGLRFLDRHLRA</sequence>
<dbReference type="Gene3D" id="3.40.50.1820">
    <property type="entry name" value="alpha/beta hydrolase"/>
    <property type="match status" value="1"/>
</dbReference>
<dbReference type="RefSeq" id="WP_203926596.1">
    <property type="nucleotide sequence ID" value="NZ_BOPH01000020.1"/>
</dbReference>
<evidence type="ECO:0008006" key="3">
    <source>
        <dbReference type="Google" id="ProtNLM"/>
    </source>
</evidence>
<protein>
    <recommendedName>
        <fullName evidence="3">Alpha/beta hydrolase</fullName>
    </recommendedName>
</protein>
<keyword evidence="2" id="KW-1185">Reference proteome</keyword>
<organism evidence="1 2">
    <name type="scientific">Virgisporangium ochraceum</name>
    <dbReference type="NCBI Taxonomy" id="65505"/>
    <lineage>
        <taxon>Bacteria</taxon>
        <taxon>Bacillati</taxon>
        <taxon>Actinomycetota</taxon>
        <taxon>Actinomycetes</taxon>
        <taxon>Micromonosporales</taxon>
        <taxon>Micromonosporaceae</taxon>
        <taxon>Virgisporangium</taxon>
    </lineage>
</organism>
<name>A0A8J3ZPI0_9ACTN</name>
<reference evidence="1" key="1">
    <citation type="submission" date="2021-01" db="EMBL/GenBank/DDBJ databases">
        <title>Whole genome shotgun sequence of Virgisporangium ochraceum NBRC 16418.</title>
        <authorList>
            <person name="Komaki H."/>
            <person name="Tamura T."/>
        </authorList>
    </citation>
    <scope>NUCLEOTIDE SEQUENCE</scope>
    <source>
        <strain evidence="1">NBRC 16418</strain>
    </source>
</reference>
<dbReference type="Proteomes" id="UP000635606">
    <property type="component" value="Unassembled WGS sequence"/>
</dbReference>
<dbReference type="InterPro" id="IPR029058">
    <property type="entry name" value="AB_hydrolase_fold"/>
</dbReference>
<evidence type="ECO:0000313" key="1">
    <source>
        <dbReference type="EMBL" id="GIJ66618.1"/>
    </source>
</evidence>